<evidence type="ECO:0000313" key="3">
    <source>
        <dbReference type="Proteomes" id="UP001499851"/>
    </source>
</evidence>
<dbReference type="Gene3D" id="1.20.120.1810">
    <property type="match status" value="1"/>
</dbReference>
<name>A0ABP4SR13_9ACTN</name>
<accession>A0ABP4SR13</accession>
<reference evidence="3" key="1">
    <citation type="journal article" date="2019" name="Int. J. Syst. Evol. Microbiol.">
        <title>The Global Catalogue of Microorganisms (GCM) 10K type strain sequencing project: providing services to taxonomists for standard genome sequencing and annotation.</title>
        <authorList>
            <consortium name="The Broad Institute Genomics Platform"/>
            <consortium name="The Broad Institute Genome Sequencing Center for Infectious Disease"/>
            <person name="Wu L."/>
            <person name="Ma J."/>
        </authorList>
    </citation>
    <scope>NUCLEOTIDE SEQUENCE [LARGE SCALE GENOMIC DNA]</scope>
    <source>
        <strain evidence="3">JCM 16001</strain>
    </source>
</reference>
<keyword evidence="3" id="KW-1185">Reference proteome</keyword>
<gene>
    <name evidence="2" type="ORF">GCM10009830_24650</name>
</gene>
<feature type="domain" description="RNA polymerase sigma-70 region 2" evidence="1">
    <location>
        <begin position="47"/>
        <end position="110"/>
    </location>
</feature>
<dbReference type="RefSeq" id="WP_344486612.1">
    <property type="nucleotide sequence ID" value="NZ_BAAAQF010000007.1"/>
</dbReference>
<organism evidence="2 3">
    <name type="scientific">Glycomyces endophyticus</name>
    <dbReference type="NCBI Taxonomy" id="480996"/>
    <lineage>
        <taxon>Bacteria</taxon>
        <taxon>Bacillati</taxon>
        <taxon>Actinomycetota</taxon>
        <taxon>Actinomycetes</taxon>
        <taxon>Glycomycetales</taxon>
        <taxon>Glycomycetaceae</taxon>
        <taxon>Glycomyces</taxon>
    </lineage>
</organism>
<evidence type="ECO:0000313" key="2">
    <source>
        <dbReference type="EMBL" id="GAA1676925.1"/>
    </source>
</evidence>
<dbReference type="EMBL" id="BAAAQF010000007">
    <property type="protein sequence ID" value="GAA1676925.1"/>
    <property type="molecule type" value="Genomic_DNA"/>
</dbReference>
<dbReference type="InterPro" id="IPR013325">
    <property type="entry name" value="RNA_pol_sigma_r2"/>
</dbReference>
<comment type="caution">
    <text evidence="2">The sequence shown here is derived from an EMBL/GenBank/DDBJ whole genome shotgun (WGS) entry which is preliminary data.</text>
</comment>
<evidence type="ECO:0000259" key="1">
    <source>
        <dbReference type="Pfam" id="PF04542"/>
    </source>
</evidence>
<dbReference type="InterPro" id="IPR007627">
    <property type="entry name" value="RNA_pol_sigma70_r2"/>
</dbReference>
<dbReference type="Pfam" id="PF04542">
    <property type="entry name" value="Sigma70_r2"/>
    <property type="match status" value="1"/>
</dbReference>
<protein>
    <recommendedName>
        <fullName evidence="1">RNA polymerase sigma-70 region 2 domain-containing protein</fullName>
    </recommendedName>
</protein>
<dbReference type="Proteomes" id="UP001499851">
    <property type="component" value="Unassembled WGS sequence"/>
</dbReference>
<sequence length="110" mass="12229">MTMQHIRTPRSRLRADEFTTLLDQLPAFGDGDPGAGVVREEIVIASVPLLHHIAYRFTGQGLPQDQVMEIAAASLNAAVDRYDGTRDGDFLAWAIPRITGEIRRRCRAAR</sequence>
<proteinExistence type="predicted"/>
<dbReference type="SUPFAM" id="SSF88946">
    <property type="entry name" value="Sigma2 domain of RNA polymerase sigma factors"/>
    <property type="match status" value="1"/>
</dbReference>